<gene>
    <name evidence="2" type="ORF">TPC1_31627</name>
</gene>
<keyword evidence="1" id="KW-0812">Transmembrane</keyword>
<reference evidence="2" key="1">
    <citation type="submission" date="2015-07" db="EMBL/GenBank/DDBJ databases">
        <title>Adaptation to a free-living lifestyle via gene acquisitions in the diplomonad Trepomonas sp. PC1.</title>
        <authorList>
            <person name="Xu F."/>
            <person name="Jerlstrom-Hultqvist J."/>
            <person name="Kolisko M."/>
            <person name="Simpson A.G.B."/>
            <person name="Roger A.J."/>
            <person name="Svard S.G."/>
            <person name="Andersson J.O."/>
        </authorList>
    </citation>
    <scope>NUCLEOTIDE SEQUENCE</scope>
    <source>
        <strain evidence="2">PC1</strain>
    </source>
</reference>
<dbReference type="EMBL" id="GDID01007728">
    <property type="protein sequence ID" value="JAP88878.1"/>
    <property type="molecule type" value="Transcribed_RNA"/>
</dbReference>
<organism evidence="2">
    <name type="scientific">Trepomonas sp. PC1</name>
    <dbReference type="NCBI Taxonomy" id="1076344"/>
    <lineage>
        <taxon>Eukaryota</taxon>
        <taxon>Metamonada</taxon>
        <taxon>Diplomonadida</taxon>
        <taxon>Hexamitidae</taxon>
        <taxon>Hexamitinae</taxon>
        <taxon>Trepomonas</taxon>
    </lineage>
</organism>
<feature type="transmembrane region" description="Helical" evidence="1">
    <location>
        <begin position="278"/>
        <end position="299"/>
    </location>
</feature>
<feature type="non-terminal residue" evidence="2">
    <location>
        <position position="1"/>
    </location>
</feature>
<accession>A0A146JXH5</accession>
<keyword evidence="1" id="KW-0472">Membrane</keyword>
<evidence type="ECO:0000256" key="1">
    <source>
        <dbReference type="SAM" id="Phobius"/>
    </source>
</evidence>
<keyword evidence="1" id="KW-1133">Transmembrane helix</keyword>
<sequence length="326" mass="37892">NSEITNYVQLEKLQNYSLTIVNNVTLQAIEGIPVNFECGDQMFNNTSDNFGQIHFKATVRSPLCNISVETGFLFYDFENLVINRSQNVIIKLVQKVSLSLSISDINFDQEIVPIQLYNQRSKEILLDANISSFLYHSKGILFGDTILVTVKSFLDYRERSKTYIVTELLYDSFQLEKMRSYQLRINLNYIKNDSQQGCYKEAKLKIVDKNKTLLQQSTFNCIFTHQNLENANFFQIDKEYQVQVAASGYKSCNVSFVMEANKQFNVKLEGRRENFAFIWWYFAVVVFYFVIVLVSVLIVGRKKKKLVEELDEDALMAKYIEDGYTT</sequence>
<protein>
    <recommendedName>
        <fullName evidence="3">Transmembrane protein</fullName>
    </recommendedName>
</protein>
<evidence type="ECO:0008006" key="3">
    <source>
        <dbReference type="Google" id="ProtNLM"/>
    </source>
</evidence>
<dbReference type="AlphaFoldDB" id="A0A146JXH5"/>
<evidence type="ECO:0000313" key="2">
    <source>
        <dbReference type="EMBL" id="JAP88878.1"/>
    </source>
</evidence>
<name>A0A146JXH5_9EUKA</name>
<proteinExistence type="predicted"/>